<accession>A0A4Y2VAT8</accession>
<gene>
    <name evidence="2" type="ORF">AVEN_237086_1</name>
</gene>
<proteinExistence type="predicted"/>
<protein>
    <submittedName>
        <fullName evidence="2">Uncharacterized protein</fullName>
    </submittedName>
</protein>
<evidence type="ECO:0000313" key="2">
    <source>
        <dbReference type="EMBL" id="GBO20847.1"/>
    </source>
</evidence>
<dbReference type="AlphaFoldDB" id="A0A4Y2VAT8"/>
<sequence>MCYIVTLQKPDKGKPAVTFSSSEGRFPTATITSLSGSDSILFPVKLGGQDFHLISVSTAQLSFRLSLERLRLSASVPVSLGVRSSGVFASRSLVISSSDSAFYFVSVIMAARPAPRLGDRPSRITSKYKPTNRPVSSRRPANARSAVSRRPAPWRRYANGGVDPRLDVGKYSAHR</sequence>
<feature type="region of interest" description="Disordered" evidence="1">
    <location>
        <begin position="116"/>
        <end position="159"/>
    </location>
</feature>
<name>A0A4Y2VAT8_ARAVE</name>
<feature type="compositionally biased region" description="Polar residues" evidence="1">
    <location>
        <begin position="123"/>
        <end position="135"/>
    </location>
</feature>
<dbReference type="EMBL" id="BGPR01044138">
    <property type="protein sequence ID" value="GBO20847.1"/>
    <property type="molecule type" value="Genomic_DNA"/>
</dbReference>
<evidence type="ECO:0000313" key="3">
    <source>
        <dbReference type="Proteomes" id="UP000499080"/>
    </source>
</evidence>
<evidence type="ECO:0000256" key="1">
    <source>
        <dbReference type="SAM" id="MobiDB-lite"/>
    </source>
</evidence>
<comment type="caution">
    <text evidence="2">The sequence shown here is derived from an EMBL/GenBank/DDBJ whole genome shotgun (WGS) entry which is preliminary data.</text>
</comment>
<dbReference type="Proteomes" id="UP000499080">
    <property type="component" value="Unassembled WGS sequence"/>
</dbReference>
<keyword evidence="3" id="KW-1185">Reference proteome</keyword>
<organism evidence="2 3">
    <name type="scientific">Araneus ventricosus</name>
    <name type="common">Orbweaver spider</name>
    <name type="synonym">Epeira ventricosa</name>
    <dbReference type="NCBI Taxonomy" id="182803"/>
    <lineage>
        <taxon>Eukaryota</taxon>
        <taxon>Metazoa</taxon>
        <taxon>Ecdysozoa</taxon>
        <taxon>Arthropoda</taxon>
        <taxon>Chelicerata</taxon>
        <taxon>Arachnida</taxon>
        <taxon>Araneae</taxon>
        <taxon>Araneomorphae</taxon>
        <taxon>Entelegynae</taxon>
        <taxon>Araneoidea</taxon>
        <taxon>Araneidae</taxon>
        <taxon>Araneus</taxon>
    </lineage>
</organism>
<reference evidence="2 3" key="1">
    <citation type="journal article" date="2019" name="Sci. Rep.">
        <title>Orb-weaving spider Araneus ventricosus genome elucidates the spidroin gene catalogue.</title>
        <authorList>
            <person name="Kono N."/>
            <person name="Nakamura H."/>
            <person name="Ohtoshi R."/>
            <person name="Moran D.A.P."/>
            <person name="Shinohara A."/>
            <person name="Yoshida Y."/>
            <person name="Fujiwara M."/>
            <person name="Mori M."/>
            <person name="Tomita M."/>
            <person name="Arakawa K."/>
        </authorList>
    </citation>
    <scope>NUCLEOTIDE SEQUENCE [LARGE SCALE GENOMIC DNA]</scope>
</reference>